<feature type="transmembrane region" description="Helical" evidence="6">
    <location>
        <begin position="159"/>
        <end position="179"/>
    </location>
</feature>
<feature type="transmembrane region" description="Helical" evidence="6">
    <location>
        <begin position="116"/>
        <end position="138"/>
    </location>
</feature>
<dbReference type="InterPro" id="IPR036259">
    <property type="entry name" value="MFS_trans_sf"/>
</dbReference>
<dbReference type="GO" id="GO:0012505">
    <property type="term" value="C:endomembrane system"/>
    <property type="evidence" value="ECO:0007669"/>
    <property type="project" value="UniProtKB-SubCell"/>
</dbReference>
<organism evidence="7 8">
    <name type="scientific">Falsihalocynthiibacter arcticus</name>
    <dbReference type="NCBI Taxonomy" id="1579316"/>
    <lineage>
        <taxon>Bacteria</taxon>
        <taxon>Pseudomonadati</taxon>
        <taxon>Pseudomonadota</taxon>
        <taxon>Alphaproteobacteria</taxon>
        <taxon>Rhodobacterales</taxon>
        <taxon>Roseobacteraceae</taxon>
        <taxon>Falsihalocynthiibacter</taxon>
    </lineage>
</organism>
<proteinExistence type="predicted"/>
<dbReference type="Proteomes" id="UP000070371">
    <property type="component" value="Chromosome"/>
</dbReference>
<accession>A0A126V770</accession>
<feature type="transmembrane region" description="Helical" evidence="6">
    <location>
        <begin position="427"/>
        <end position="448"/>
    </location>
</feature>
<keyword evidence="3 6" id="KW-0812">Transmembrane</keyword>
<feature type="transmembrane region" description="Helical" evidence="6">
    <location>
        <begin position="290"/>
        <end position="312"/>
    </location>
</feature>
<feature type="transmembrane region" description="Helical" evidence="6">
    <location>
        <begin position="21"/>
        <end position="41"/>
    </location>
</feature>
<dbReference type="InterPro" id="IPR050495">
    <property type="entry name" value="ATG22/LtaA_families"/>
</dbReference>
<protein>
    <submittedName>
        <fullName evidence="7">MFS transporter</fullName>
    </submittedName>
</protein>
<dbReference type="STRING" id="1579316.RC74_06550"/>
<feature type="transmembrane region" description="Helical" evidence="6">
    <location>
        <begin position="324"/>
        <end position="342"/>
    </location>
</feature>
<keyword evidence="8" id="KW-1185">Reference proteome</keyword>
<feature type="transmembrane region" description="Helical" evidence="6">
    <location>
        <begin position="206"/>
        <end position="226"/>
    </location>
</feature>
<feature type="transmembrane region" description="Helical" evidence="6">
    <location>
        <begin position="399"/>
        <end position="421"/>
    </location>
</feature>
<feature type="transmembrane region" description="Helical" evidence="6">
    <location>
        <begin position="92"/>
        <end position="110"/>
    </location>
</feature>
<evidence type="ECO:0000256" key="1">
    <source>
        <dbReference type="ARBA" id="ARBA00004127"/>
    </source>
</evidence>
<name>A0A126V770_9RHOB</name>
<evidence type="ECO:0000256" key="4">
    <source>
        <dbReference type="ARBA" id="ARBA00022989"/>
    </source>
</evidence>
<dbReference type="SUPFAM" id="SSF103473">
    <property type="entry name" value="MFS general substrate transporter"/>
    <property type="match status" value="1"/>
</dbReference>
<dbReference type="Gene3D" id="1.20.1250.20">
    <property type="entry name" value="MFS general substrate transporter like domains"/>
    <property type="match status" value="2"/>
</dbReference>
<evidence type="ECO:0000256" key="6">
    <source>
        <dbReference type="SAM" id="Phobius"/>
    </source>
</evidence>
<dbReference type="RefSeq" id="WP_039000347.1">
    <property type="nucleotide sequence ID" value="NZ_CP014327.1"/>
</dbReference>
<dbReference type="AlphaFoldDB" id="A0A126V770"/>
<dbReference type="PANTHER" id="PTHR23519:SF1">
    <property type="entry name" value="AUTOPHAGY-RELATED PROTEIN 22"/>
    <property type="match status" value="1"/>
</dbReference>
<feature type="transmembrane region" description="Helical" evidence="6">
    <location>
        <begin position="61"/>
        <end position="80"/>
    </location>
</feature>
<dbReference type="Pfam" id="PF11700">
    <property type="entry name" value="ATG22"/>
    <property type="match status" value="2"/>
</dbReference>
<keyword evidence="5 6" id="KW-0472">Membrane</keyword>
<comment type="subcellular location">
    <subcellularLocation>
        <location evidence="1">Endomembrane system</location>
        <topology evidence="1">Multi-pass membrane protein</topology>
    </subcellularLocation>
</comment>
<keyword evidence="2" id="KW-0813">Transport</keyword>
<reference evidence="7 8" key="1">
    <citation type="submission" date="2016-02" db="EMBL/GenBank/DDBJ databases">
        <title>Complete genome sequence of Halocynthiibacter arcticus PAMC 20958t from arctic marine sediment.</title>
        <authorList>
            <person name="Lee Y.M."/>
            <person name="Baek K."/>
            <person name="Lee H.K."/>
            <person name="Shin S.C."/>
        </authorList>
    </citation>
    <scope>NUCLEOTIDE SEQUENCE [LARGE SCALE GENOMIC DNA]</scope>
    <source>
        <strain evidence="7">PAMC 20958</strain>
    </source>
</reference>
<dbReference type="PANTHER" id="PTHR23519">
    <property type="entry name" value="AUTOPHAGY-RELATED PROTEIN 22"/>
    <property type="match status" value="1"/>
</dbReference>
<dbReference type="EMBL" id="CP014327">
    <property type="protein sequence ID" value="AML53559.1"/>
    <property type="molecule type" value="Genomic_DNA"/>
</dbReference>
<evidence type="ECO:0000313" key="8">
    <source>
        <dbReference type="Proteomes" id="UP000070371"/>
    </source>
</evidence>
<evidence type="ECO:0000313" key="7">
    <source>
        <dbReference type="EMBL" id="AML53559.1"/>
    </source>
</evidence>
<evidence type="ECO:0000256" key="5">
    <source>
        <dbReference type="ARBA" id="ARBA00023136"/>
    </source>
</evidence>
<evidence type="ECO:0000256" key="2">
    <source>
        <dbReference type="ARBA" id="ARBA00022448"/>
    </source>
</evidence>
<dbReference type="KEGG" id="hat:RC74_06550"/>
<dbReference type="OrthoDB" id="9768783at2"/>
<dbReference type="InterPro" id="IPR024671">
    <property type="entry name" value="Atg22-like"/>
</dbReference>
<gene>
    <name evidence="7" type="ORF">RC74_06550</name>
</gene>
<feature type="transmembrane region" description="Helical" evidence="6">
    <location>
        <begin position="259"/>
        <end position="284"/>
    </location>
</feature>
<keyword evidence="4 6" id="KW-1133">Transmembrane helix</keyword>
<evidence type="ECO:0000256" key="3">
    <source>
        <dbReference type="ARBA" id="ARBA00022692"/>
    </source>
</evidence>
<sequence length="456" mass="48808">MTEVSAKKRIWGWMMFDWASQPYHTLLLTFIFGPYFAEIVANSLMTSGMTPDAAKAQAQAYWGYGLSITGLIIAFSAPVLGAFADSSGRRTLWIKTFSVLYVVGAAGLWFADPSSFNIAIVLMFFGIGLIGAEFTTIFTNSILPTLAPPKDIGRISGSGFALGYWGGVLSLFIMLLFFAENATGVTLLGIAPLFGLESAAREGTRFVGPFTALWFIIGMIPFFLWVRETPRENATEGGVKTALGSLWKTIKSLPQRSSLFAFLTSSLFYRDALNGLYGFGALYAKAVLDWSIIQIGIFGIVGAITAAIFAYFGGHIDQRTGPKPILKVAILVLIGVCIVVVSMTRESLFGIQFSQGSSAPDIIFFICGGLIGGMGGVLQASSRTMMVRHANPLHATEAFGLYALSGKATSFLAPALVALTSDISGNARIGITPLIALFIIGLVLLVWVKPQGDQTA</sequence>
<feature type="transmembrane region" description="Helical" evidence="6">
    <location>
        <begin position="362"/>
        <end position="378"/>
    </location>
</feature>